<sequence length="231" mass="26455">MLMKIQLNQVNKNYGKEDIFSINEFEFKTNIINGIIGDNGSGKTTLLRMLSGLDRSYNGDILYNGRLYADSLIKDITYISQKPYMLKRSVFENLAYPLKIRGYSKDSIEGKVKTFLKKFGIEQLRNREAEVLSAGERQKVALARGIIFEPKLLLLDEPTANIDPETVEFLEEILMEYQQGTEVNIILVTHNINQAMRVCKQVSLLKDRNLVACSQNYVMKSVGEKTKLHMF</sequence>
<dbReference type="EMBL" id="SLYC01000001">
    <property type="protein sequence ID" value="TCQ08077.1"/>
    <property type="molecule type" value="Genomic_DNA"/>
</dbReference>
<dbReference type="PROSITE" id="PS00211">
    <property type="entry name" value="ABC_TRANSPORTER_1"/>
    <property type="match status" value="1"/>
</dbReference>
<evidence type="ECO:0000313" key="5">
    <source>
        <dbReference type="EMBL" id="TCQ08077.1"/>
    </source>
</evidence>
<dbReference type="Pfam" id="PF00005">
    <property type="entry name" value="ABC_tran"/>
    <property type="match status" value="1"/>
</dbReference>
<dbReference type="PANTHER" id="PTHR42781">
    <property type="entry name" value="SPERMIDINE/PUTRESCINE IMPORT ATP-BINDING PROTEIN POTA"/>
    <property type="match status" value="1"/>
</dbReference>
<dbReference type="OrthoDB" id="9804199at2"/>
<dbReference type="InterPro" id="IPR027417">
    <property type="entry name" value="P-loop_NTPase"/>
</dbReference>
<name>A0A4R2TYB0_9FIRM</name>
<organism evidence="5 6">
    <name type="scientific">Serpentinicella alkaliphila</name>
    <dbReference type="NCBI Taxonomy" id="1734049"/>
    <lineage>
        <taxon>Bacteria</taxon>
        <taxon>Bacillati</taxon>
        <taxon>Bacillota</taxon>
        <taxon>Clostridia</taxon>
        <taxon>Peptostreptococcales</taxon>
        <taxon>Natronincolaceae</taxon>
        <taxon>Serpentinicella</taxon>
    </lineage>
</organism>
<dbReference type="AlphaFoldDB" id="A0A4R2TYB0"/>
<dbReference type="InterPro" id="IPR050093">
    <property type="entry name" value="ABC_SmlMolc_Importer"/>
</dbReference>
<dbReference type="Gene3D" id="3.40.50.300">
    <property type="entry name" value="P-loop containing nucleotide triphosphate hydrolases"/>
    <property type="match status" value="1"/>
</dbReference>
<keyword evidence="6" id="KW-1185">Reference proteome</keyword>
<gene>
    <name evidence="5" type="ORF">EDD79_1001164</name>
</gene>
<keyword evidence="1" id="KW-0813">Transport</keyword>
<evidence type="ECO:0000256" key="1">
    <source>
        <dbReference type="ARBA" id="ARBA00022448"/>
    </source>
</evidence>
<feature type="domain" description="ABC transporter" evidence="4">
    <location>
        <begin position="5"/>
        <end position="231"/>
    </location>
</feature>
<accession>A0A4R2TYB0</accession>
<dbReference type="InterPro" id="IPR003593">
    <property type="entry name" value="AAA+_ATPase"/>
</dbReference>
<keyword evidence="2" id="KW-0547">Nucleotide-binding</keyword>
<evidence type="ECO:0000313" key="6">
    <source>
        <dbReference type="Proteomes" id="UP000295504"/>
    </source>
</evidence>
<dbReference type="SUPFAM" id="SSF52540">
    <property type="entry name" value="P-loop containing nucleoside triphosphate hydrolases"/>
    <property type="match status" value="1"/>
</dbReference>
<comment type="caution">
    <text evidence="5">The sequence shown here is derived from an EMBL/GenBank/DDBJ whole genome shotgun (WGS) entry which is preliminary data.</text>
</comment>
<dbReference type="InterPro" id="IPR017871">
    <property type="entry name" value="ABC_transporter-like_CS"/>
</dbReference>
<protein>
    <submittedName>
        <fullName evidence="5">Tungstate transport system ATP-binding protein</fullName>
    </submittedName>
</protein>
<dbReference type="Proteomes" id="UP000295504">
    <property type="component" value="Unassembled WGS sequence"/>
</dbReference>
<reference evidence="5 6" key="1">
    <citation type="submission" date="2019-03" db="EMBL/GenBank/DDBJ databases">
        <title>Genomic Encyclopedia of Type Strains, Phase IV (KMG-IV): sequencing the most valuable type-strain genomes for metagenomic binning, comparative biology and taxonomic classification.</title>
        <authorList>
            <person name="Goeker M."/>
        </authorList>
    </citation>
    <scope>NUCLEOTIDE SEQUENCE [LARGE SCALE GENOMIC DNA]</scope>
    <source>
        <strain evidence="5 6">DSM 100013</strain>
    </source>
</reference>
<dbReference type="PANTHER" id="PTHR42781:SF4">
    <property type="entry name" value="SPERMIDINE_PUTRESCINE IMPORT ATP-BINDING PROTEIN POTA"/>
    <property type="match status" value="1"/>
</dbReference>
<dbReference type="GO" id="GO:0005524">
    <property type="term" value="F:ATP binding"/>
    <property type="evidence" value="ECO:0007669"/>
    <property type="project" value="UniProtKB-KW"/>
</dbReference>
<evidence type="ECO:0000256" key="3">
    <source>
        <dbReference type="ARBA" id="ARBA00022840"/>
    </source>
</evidence>
<dbReference type="PROSITE" id="PS50893">
    <property type="entry name" value="ABC_TRANSPORTER_2"/>
    <property type="match status" value="1"/>
</dbReference>
<evidence type="ECO:0000259" key="4">
    <source>
        <dbReference type="PROSITE" id="PS50893"/>
    </source>
</evidence>
<dbReference type="GO" id="GO:0016887">
    <property type="term" value="F:ATP hydrolysis activity"/>
    <property type="evidence" value="ECO:0007669"/>
    <property type="project" value="InterPro"/>
</dbReference>
<dbReference type="SMART" id="SM00382">
    <property type="entry name" value="AAA"/>
    <property type="match status" value="1"/>
</dbReference>
<dbReference type="InterPro" id="IPR003439">
    <property type="entry name" value="ABC_transporter-like_ATP-bd"/>
</dbReference>
<proteinExistence type="predicted"/>
<keyword evidence="3 5" id="KW-0067">ATP-binding</keyword>
<evidence type="ECO:0000256" key="2">
    <source>
        <dbReference type="ARBA" id="ARBA00022741"/>
    </source>
</evidence>